<evidence type="ECO:0000256" key="1">
    <source>
        <dbReference type="SAM" id="MobiDB-lite"/>
    </source>
</evidence>
<dbReference type="Proteomes" id="UP000221011">
    <property type="component" value="Chromosome"/>
</dbReference>
<proteinExistence type="predicted"/>
<name>A0A291QN46_9ACTN</name>
<dbReference type="KEGG" id="sfk:KY5_7918c"/>
<dbReference type="EMBL" id="CP022685">
    <property type="protein sequence ID" value="ATL32936.1"/>
    <property type="molecule type" value="Genomic_DNA"/>
</dbReference>
<reference evidence="2 3" key="1">
    <citation type="submission" date="2017-08" db="EMBL/GenBank/DDBJ databases">
        <title>Complete Genome Sequence of Streptomyces formicae KY5, the formicamycin producer.</title>
        <authorList>
            <person name="Holmes N.A."/>
            <person name="Devine R."/>
            <person name="Qin Z."/>
            <person name="Seipke R.F."/>
            <person name="Wilkinson B."/>
            <person name="Hutchings M.I."/>
        </authorList>
    </citation>
    <scope>NUCLEOTIDE SEQUENCE [LARGE SCALE GENOMIC DNA]</scope>
    <source>
        <strain evidence="2 3">KY5</strain>
    </source>
</reference>
<sequence length="523" mass="56448">MVHSLSWAKERSVDAAFGFALSYEVDVDMWMITAPLGFGVAKSLAKANVSVGVRGSLEFSNGWAEETAVSQGTNTARATKVSLTGRWENSLDILNRSVGRRFVPANTGFAVVQSQTADVFALRLAHNGALVAYRIQPNPDIPKDWNVIPFPLNPRYTKQGTLDGAVGFDENGKVLDPDYAGAQGRGEYSYYKPREAYAIKKRIQRDQQRLASYYESVSTETHTADPTAERAGRVLGGAIGSDASPAQGRDTADSATGAGFSRRDLVNTYVWTAAGGFFAETTETADVVSETTSGSYSLSGSTGASLGTSFEVFGVGVNAQLDASVGGGMSTTRAGGKEATRSFGLTVQCAPSGNLQSYDEHRKPVFDRAGQPVKAPGKVDAYRFLSFYLGEDSEHFDTFFHKVVDSVWLAGDGDPNAVALRQARQSDRKPPCWRVLHRVTFVSRVLPSVPPQGAAPLERAMRQLDVESHYELIRRLGPYVKSAATSRTELATAVRGALDAHLPELLPHAADVTDFLGQYYGME</sequence>
<accession>A0A291QN46</accession>
<evidence type="ECO:0000313" key="3">
    <source>
        <dbReference type="Proteomes" id="UP000221011"/>
    </source>
</evidence>
<protein>
    <submittedName>
        <fullName evidence="2">Uncharacterized protein</fullName>
    </submittedName>
</protein>
<dbReference type="AlphaFoldDB" id="A0A291QN46"/>
<feature type="region of interest" description="Disordered" evidence="1">
    <location>
        <begin position="237"/>
        <end position="257"/>
    </location>
</feature>
<organism evidence="2 3">
    <name type="scientific">Streptomyces formicae</name>
    <dbReference type="NCBI Taxonomy" id="1616117"/>
    <lineage>
        <taxon>Bacteria</taxon>
        <taxon>Bacillati</taxon>
        <taxon>Actinomycetota</taxon>
        <taxon>Actinomycetes</taxon>
        <taxon>Kitasatosporales</taxon>
        <taxon>Streptomycetaceae</taxon>
        <taxon>Streptomyces</taxon>
    </lineage>
</organism>
<dbReference type="RefSeq" id="WP_159072721.1">
    <property type="nucleotide sequence ID" value="NZ_CP022685.1"/>
</dbReference>
<keyword evidence="3" id="KW-1185">Reference proteome</keyword>
<evidence type="ECO:0000313" key="2">
    <source>
        <dbReference type="EMBL" id="ATL32936.1"/>
    </source>
</evidence>
<gene>
    <name evidence="2" type="ORF">KY5_7918c</name>
</gene>